<protein>
    <submittedName>
        <fullName evidence="1">Uncharacterized protein</fullName>
    </submittedName>
</protein>
<sequence length="114" mass="13288">MPVKTRCKQKEEDWSLWRSVDSRALSSSSQSFICAYSIVSTSRPNRSMWPLQNKEKEKKNAFTHRHSYARSSAEWIIHFYCLSEVHDGHLTFALTIHLSDPLLYQHLFTSEAAI</sequence>
<name>A0AAN8WTL7_HALRR</name>
<keyword evidence="2" id="KW-1185">Reference proteome</keyword>
<dbReference type="EMBL" id="JAXCGZ010017367">
    <property type="protein sequence ID" value="KAK7068223.1"/>
    <property type="molecule type" value="Genomic_DNA"/>
</dbReference>
<evidence type="ECO:0000313" key="2">
    <source>
        <dbReference type="Proteomes" id="UP001381693"/>
    </source>
</evidence>
<evidence type="ECO:0000313" key="1">
    <source>
        <dbReference type="EMBL" id="KAK7068223.1"/>
    </source>
</evidence>
<comment type="caution">
    <text evidence="1">The sequence shown here is derived from an EMBL/GenBank/DDBJ whole genome shotgun (WGS) entry which is preliminary data.</text>
</comment>
<proteinExistence type="predicted"/>
<gene>
    <name evidence="1" type="ORF">SK128_017692</name>
</gene>
<reference evidence="1 2" key="1">
    <citation type="submission" date="2023-11" db="EMBL/GenBank/DDBJ databases">
        <title>Halocaridina rubra genome assembly.</title>
        <authorList>
            <person name="Smith C."/>
        </authorList>
    </citation>
    <scope>NUCLEOTIDE SEQUENCE [LARGE SCALE GENOMIC DNA]</scope>
    <source>
        <strain evidence="1">EP-1</strain>
        <tissue evidence="1">Whole</tissue>
    </source>
</reference>
<accession>A0AAN8WTL7</accession>
<dbReference type="AlphaFoldDB" id="A0AAN8WTL7"/>
<organism evidence="1 2">
    <name type="scientific">Halocaridina rubra</name>
    <name type="common">Hawaiian red shrimp</name>
    <dbReference type="NCBI Taxonomy" id="373956"/>
    <lineage>
        <taxon>Eukaryota</taxon>
        <taxon>Metazoa</taxon>
        <taxon>Ecdysozoa</taxon>
        <taxon>Arthropoda</taxon>
        <taxon>Crustacea</taxon>
        <taxon>Multicrustacea</taxon>
        <taxon>Malacostraca</taxon>
        <taxon>Eumalacostraca</taxon>
        <taxon>Eucarida</taxon>
        <taxon>Decapoda</taxon>
        <taxon>Pleocyemata</taxon>
        <taxon>Caridea</taxon>
        <taxon>Atyoidea</taxon>
        <taxon>Atyidae</taxon>
        <taxon>Halocaridina</taxon>
    </lineage>
</organism>
<dbReference type="Proteomes" id="UP001381693">
    <property type="component" value="Unassembled WGS sequence"/>
</dbReference>